<dbReference type="PANTHER" id="PTHR45614:SF25">
    <property type="entry name" value="MYB PROTEIN"/>
    <property type="match status" value="1"/>
</dbReference>
<evidence type="ECO:0000313" key="6">
    <source>
        <dbReference type="EMBL" id="EWM21142.1"/>
    </source>
</evidence>
<dbReference type="InterPro" id="IPR050560">
    <property type="entry name" value="MYB_TF"/>
</dbReference>
<dbReference type="InterPro" id="IPR017930">
    <property type="entry name" value="Myb_dom"/>
</dbReference>
<dbReference type="GO" id="GO:0005634">
    <property type="term" value="C:nucleus"/>
    <property type="evidence" value="ECO:0007669"/>
    <property type="project" value="TreeGrafter"/>
</dbReference>
<dbReference type="Proteomes" id="UP000019335">
    <property type="component" value="Unassembled WGS sequence"/>
</dbReference>
<feature type="domain" description="HTH myb-type" evidence="5">
    <location>
        <begin position="145"/>
        <end position="199"/>
    </location>
</feature>
<feature type="region of interest" description="Disordered" evidence="3">
    <location>
        <begin position="338"/>
        <end position="366"/>
    </location>
</feature>
<dbReference type="FunFam" id="1.10.10.60:FF:000010">
    <property type="entry name" value="Transcriptional activator Myb isoform A"/>
    <property type="match status" value="1"/>
</dbReference>
<dbReference type="PANTHER" id="PTHR45614">
    <property type="entry name" value="MYB PROTEIN-RELATED"/>
    <property type="match status" value="1"/>
</dbReference>
<dbReference type="Gene3D" id="1.10.10.60">
    <property type="entry name" value="Homeodomain-like"/>
    <property type="match status" value="2"/>
</dbReference>
<dbReference type="PROSITE" id="PS50090">
    <property type="entry name" value="MYB_LIKE"/>
    <property type="match status" value="2"/>
</dbReference>
<dbReference type="GO" id="GO:0000981">
    <property type="term" value="F:DNA-binding transcription factor activity, RNA polymerase II-specific"/>
    <property type="evidence" value="ECO:0007669"/>
    <property type="project" value="TreeGrafter"/>
</dbReference>
<keyword evidence="7" id="KW-1185">Reference proteome</keyword>
<feature type="compositionally biased region" description="Basic and acidic residues" evidence="3">
    <location>
        <begin position="644"/>
        <end position="654"/>
    </location>
</feature>
<dbReference type="Pfam" id="PF00249">
    <property type="entry name" value="Myb_DNA-binding"/>
    <property type="match status" value="2"/>
</dbReference>
<feature type="compositionally biased region" description="Polar residues" evidence="3">
    <location>
        <begin position="78"/>
        <end position="87"/>
    </location>
</feature>
<feature type="compositionally biased region" description="Gly residues" evidence="3">
    <location>
        <begin position="347"/>
        <end position="359"/>
    </location>
</feature>
<protein>
    <submittedName>
        <fullName evidence="6">Myb-like dna-binding domain containing protein</fullName>
    </submittedName>
</protein>
<feature type="region of interest" description="Disordered" evidence="3">
    <location>
        <begin position="797"/>
        <end position="828"/>
    </location>
</feature>
<feature type="domain" description="Myb-like" evidence="4">
    <location>
        <begin position="85"/>
        <end position="144"/>
    </location>
</feature>
<feature type="compositionally biased region" description="Polar residues" evidence="3">
    <location>
        <begin position="808"/>
        <end position="828"/>
    </location>
</feature>
<evidence type="ECO:0000256" key="2">
    <source>
        <dbReference type="ARBA" id="ARBA00023125"/>
    </source>
</evidence>
<feature type="compositionally biased region" description="Polar residues" evidence="3">
    <location>
        <begin position="655"/>
        <end position="681"/>
    </location>
</feature>
<dbReference type="InterPro" id="IPR001005">
    <property type="entry name" value="SANT/Myb"/>
</dbReference>
<evidence type="ECO:0000313" key="7">
    <source>
        <dbReference type="Proteomes" id="UP000019335"/>
    </source>
</evidence>
<dbReference type="CDD" id="cd00167">
    <property type="entry name" value="SANT"/>
    <property type="match status" value="2"/>
</dbReference>
<feature type="domain" description="Myb-like" evidence="4">
    <location>
        <begin position="145"/>
        <end position="195"/>
    </location>
</feature>
<dbReference type="SMART" id="SM00717">
    <property type="entry name" value="SANT"/>
    <property type="match status" value="2"/>
</dbReference>
<feature type="compositionally biased region" description="Polar residues" evidence="3">
    <location>
        <begin position="225"/>
        <end position="236"/>
    </location>
</feature>
<dbReference type="AlphaFoldDB" id="W7T303"/>
<dbReference type="GO" id="GO:0000978">
    <property type="term" value="F:RNA polymerase II cis-regulatory region sequence-specific DNA binding"/>
    <property type="evidence" value="ECO:0007669"/>
    <property type="project" value="TreeGrafter"/>
</dbReference>
<organism evidence="6 7">
    <name type="scientific">Nannochloropsis gaditana</name>
    <dbReference type="NCBI Taxonomy" id="72520"/>
    <lineage>
        <taxon>Eukaryota</taxon>
        <taxon>Sar</taxon>
        <taxon>Stramenopiles</taxon>
        <taxon>Ochrophyta</taxon>
        <taxon>Eustigmatophyceae</taxon>
        <taxon>Eustigmatales</taxon>
        <taxon>Monodopsidaceae</taxon>
        <taxon>Nannochloropsis</taxon>
    </lineage>
</organism>
<dbReference type="OrthoDB" id="2143914at2759"/>
<feature type="region of interest" description="Disordered" evidence="3">
    <location>
        <begin position="1"/>
        <end position="20"/>
    </location>
</feature>
<feature type="region of interest" description="Disordered" evidence="3">
    <location>
        <begin position="213"/>
        <end position="251"/>
    </location>
</feature>
<dbReference type="PROSITE" id="PS51294">
    <property type="entry name" value="HTH_MYB"/>
    <property type="match status" value="2"/>
</dbReference>
<evidence type="ECO:0000259" key="5">
    <source>
        <dbReference type="PROSITE" id="PS51294"/>
    </source>
</evidence>
<sequence>MDPQSMIASKVTDGQSQISSCQDVNENIISATTAGSMKMHSSAAGLRIGPSSFPFATSTPTLGASASATSSVACSKTRPSGNRPNSNSDRRVWSKDEDDSIRNLVAAHGTRSWSVIAEKIASDKTLSITGRTGKQCRERWHNHLDPNINKNAWTEEEERIMSEAHRELGNKWSEIAKRLPGRTDNHVKNHWYSFMRRNVRRLNREVAELGTSLRGDQEARGNIPYSGSESSSSTQVMPGRQHESKIKHKESSNLTFSGASATMFSETSDEAAGNGGKVNLTTSMLAQFFQDEGGHASAHDTKAISAAVEAYVTAVGSLNLPATANSGSLSAICGQALSTSSAPGNTRMGGKGPKSGGTRKGNRKSRCRKAANLAELQRYMTAAADAANEVLRETGPGEAAPHLSALTAVAETGIKPVESPRQSTNVCTSATDLFRDKLRKKLEETGGINLPTSAWASLRSQKATRRAVKLSEEHGTMIGLSAERPESKFNAQSLSPQSQVVDSLNPPSVDKLFGGRQGVGQQGKNSSPLVTAMDGRFSVPAAHYDPSTSYSQEGPNLYPSDSVINGVEMQTQDLILSPIPVGDLLTSFQQSQQQQKKRKHESSSCIEAGCVSACGGVSCAETEDEGSSGSKKQRKDMSFATGEKASRIDPESSHTIDFSATLAATESGDEGSTPQPMNSIGNPYGPEKMPDSKQEGLLATAAGPRDRMNNKSPSFAGATTQSIGFESPTLPFLSCDQRHHLTTLFDGFSTSVLDASAAGVFFQPSPTGAGIIGGSEYDFEVLQQLWAGSPKSGLLHPPLLPVGLHGSQPPQQGTEHSAPQQNHTSGMQVSDGAATAQNAHLFCGMTANTAMASSSYPSAMLAPPPPAGTVHRSSLYYPSHQNRQARLHAHESLRLDSDVTQTDDYVDSQDQHTSCNAWIVSE</sequence>
<feature type="compositionally biased region" description="Low complexity" evidence="3">
    <location>
        <begin position="68"/>
        <end position="77"/>
    </location>
</feature>
<dbReference type="SUPFAM" id="SSF46689">
    <property type="entry name" value="Homeodomain-like"/>
    <property type="match status" value="2"/>
</dbReference>
<evidence type="ECO:0000256" key="3">
    <source>
        <dbReference type="SAM" id="MobiDB-lite"/>
    </source>
</evidence>
<evidence type="ECO:0000259" key="4">
    <source>
        <dbReference type="PROSITE" id="PS50090"/>
    </source>
</evidence>
<reference evidence="6 7" key="1">
    <citation type="journal article" date="2014" name="Mol. Plant">
        <title>Chromosome Scale Genome Assembly and Transcriptome Profiling of Nannochloropsis gaditana in Nitrogen Depletion.</title>
        <authorList>
            <person name="Corteggiani Carpinelli E."/>
            <person name="Telatin A."/>
            <person name="Vitulo N."/>
            <person name="Forcato C."/>
            <person name="D'Angelo M."/>
            <person name="Schiavon R."/>
            <person name="Vezzi A."/>
            <person name="Giacometti G.M."/>
            <person name="Morosinotto T."/>
            <person name="Valle G."/>
        </authorList>
    </citation>
    <scope>NUCLEOTIDE SEQUENCE [LARGE SCALE GENOMIC DNA]</scope>
    <source>
        <strain evidence="6 7">B-31</strain>
    </source>
</reference>
<feature type="domain" description="HTH myb-type" evidence="5">
    <location>
        <begin position="85"/>
        <end position="144"/>
    </location>
</feature>
<accession>W7T303</accession>
<keyword evidence="1" id="KW-0677">Repeat</keyword>
<feature type="region of interest" description="Disordered" evidence="3">
    <location>
        <begin position="68"/>
        <end position="96"/>
    </location>
</feature>
<feature type="region of interest" description="Disordered" evidence="3">
    <location>
        <begin position="619"/>
        <end position="693"/>
    </location>
</feature>
<name>W7T303_9STRA</name>
<feature type="compositionally biased region" description="Low complexity" evidence="3">
    <location>
        <begin position="797"/>
        <end position="806"/>
    </location>
</feature>
<proteinExistence type="predicted"/>
<evidence type="ECO:0000256" key="1">
    <source>
        <dbReference type="ARBA" id="ARBA00022737"/>
    </source>
</evidence>
<comment type="caution">
    <text evidence="6">The sequence shown here is derived from an EMBL/GenBank/DDBJ whole genome shotgun (WGS) entry which is preliminary data.</text>
</comment>
<gene>
    <name evidence="6" type="ORF">Naga_100041g22</name>
</gene>
<dbReference type="InterPro" id="IPR009057">
    <property type="entry name" value="Homeodomain-like_sf"/>
</dbReference>
<keyword evidence="2 6" id="KW-0238">DNA-binding</keyword>
<dbReference type="EMBL" id="AZIL01002630">
    <property type="protein sequence ID" value="EWM21142.1"/>
    <property type="molecule type" value="Genomic_DNA"/>
</dbReference>